<evidence type="ECO:0000259" key="3">
    <source>
        <dbReference type="SMART" id="SM00355"/>
    </source>
</evidence>
<gene>
    <name evidence="4" type="ORF">PG994_012436</name>
</gene>
<feature type="region of interest" description="Disordered" evidence="1">
    <location>
        <begin position="426"/>
        <end position="448"/>
    </location>
</feature>
<sequence length="591" mass="66906">MATLYSKTTSCLGLFVTLTALTDRLESGSEDDRSSSPIAQIQNQAARLKVWAGCLLVKGDRVPLVDTMDDDAILNELEESTNSEDSGSLQMDNELSFNLAEIVDLLSDLHRLSFRIRNPGYQKHSRYEKEDILRINGLVVDFHLQNGQELDSTFSYLIERVGVANTNRHRCFAYWKSHYLKLADVPRRAHASTPRAPYQTDLLPDPGMTRPEALAVGMARTNTVSEQRTINSGTEATRFTQKLDFEWEAQSQVSMSTSYDVEGEYTHPPAPSIVTGSREHRCTYCHLACPVKHFKGQAWRKHVLQDFQPYVCTYKQCQEADALFPDRVAWKEHERLVHRRIWFCFEHPNVVMPRSSVEGHLAEHHTELNASQIHRLLGITESDRPDERSRCPFCGSEGPFNPDLADHIACHMERFAMIASPLVSDGDKNHRSSDSHATISGGAASRPRLSSFSGFRSVASETRDADTPFLNTLVAEDELESKPITQFEHQLKFCTRFSVYDEKVFVLDRRLLEWFRSPDASESGTNASCILWTLPGLEIGRIANLEAHMGDTDKLSWLRVFSILLQLGKGVDIRTFWLLEGLDPQLPFSLT</sequence>
<feature type="domain" description="C2H2-type" evidence="3">
    <location>
        <begin position="310"/>
        <end position="338"/>
    </location>
</feature>
<dbReference type="GeneID" id="92096908"/>
<dbReference type="SMART" id="SM00355">
    <property type="entry name" value="ZnF_C2H2"/>
    <property type="match status" value="2"/>
</dbReference>
<evidence type="ECO:0000313" key="5">
    <source>
        <dbReference type="Proteomes" id="UP001480595"/>
    </source>
</evidence>
<feature type="signal peptide" evidence="2">
    <location>
        <begin position="1"/>
        <end position="27"/>
    </location>
</feature>
<evidence type="ECO:0000313" key="4">
    <source>
        <dbReference type="EMBL" id="KAK8050706.1"/>
    </source>
</evidence>
<proteinExistence type="predicted"/>
<evidence type="ECO:0000256" key="1">
    <source>
        <dbReference type="SAM" id="MobiDB-lite"/>
    </source>
</evidence>
<reference evidence="4 5" key="1">
    <citation type="submission" date="2023-01" db="EMBL/GenBank/DDBJ databases">
        <title>Analysis of 21 Apiospora genomes using comparative genomics revels a genus with tremendous synthesis potential of carbohydrate active enzymes and secondary metabolites.</title>
        <authorList>
            <person name="Sorensen T."/>
        </authorList>
    </citation>
    <scope>NUCLEOTIDE SEQUENCE [LARGE SCALE GENOMIC DNA]</scope>
    <source>
        <strain evidence="4 5">CBS 135458</strain>
    </source>
</reference>
<keyword evidence="5" id="KW-1185">Reference proteome</keyword>
<dbReference type="EMBL" id="JAQQWL010000011">
    <property type="protein sequence ID" value="KAK8050706.1"/>
    <property type="molecule type" value="Genomic_DNA"/>
</dbReference>
<name>A0ABR1TXX1_9PEZI</name>
<comment type="caution">
    <text evidence="4">The sequence shown here is derived from an EMBL/GenBank/DDBJ whole genome shotgun (WGS) entry which is preliminary data.</text>
</comment>
<dbReference type="PANTHER" id="PTHR35391:SF5">
    <property type="entry name" value="DUF6590 DOMAIN-CONTAINING PROTEIN"/>
    <property type="match status" value="1"/>
</dbReference>
<feature type="domain" description="C2H2-type" evidence="3">
    <location>
        <begin position="389"/>
        <end position="411"/>
    </location>
</feature>
<dbReference type="PANTHER" id="PTHR35391">
    <property type="entry name" value="C2H2-TYPE DOMAIN-CONTAINING PROTEIN-RELATED"/>
    <property type="match status" value="1"/>
</dbReference>
<dbReference type="RefSeq" id="XP_066712955.1">
    <property type="nucleotide sequence ID" value="XM_066863845.1"/>
</dbReference>
<organism evidence="4 5">
    <name type="scientific">Apiospora phragmitis</name>
    <dbReference type="NCBI Taxonomy" id="2905665"/>
    <lineage>
        <taxon>Eukaryota</taxon>
        <taxon>Fungi</taxon>
        <taxon>Dikarya</taxon>
        <taxon>Ascomycota</taxon>
        <taxon>Pezizomycotina</taxon>
        <taxon>Sordariomycetes</taxon>
        <taxon>Xylariomycetidae</taxon>
        <taxon>Amphisphaeriales</taxon>
        <taxon>Apiosporaceae</taxon>
        <taxon>Apiospora</taxon>
    </lineage>
</organism>
<protein>
    <recommendedName>
        <fullName evidence="3">C2H2-type domain-containing protein</fullName>
    </recommendedName>
</protein>
<feature type="chain" id="PRO_5047246707" description="C2H2-type domain-containing protein" evidence="2">
    <location>
        <begin position="28"/>
        <end position="591"/>
    </location>
</feature>
<dbReference type="InterPro" id="IPR013087">
    <property type="entry name" value="Znf_C2H2_type"/>
</dbReference>
<accession>A0ABR1TXX1</accession>
<keyword evidence="2" id="KW-0732">Signal</keyword>
<dbReference type="Proteomes" id="UP001480595">
    <property type="component" value="Unassembled WGS sequence"/>
</dbReference>
<evidence type="ECO:0000256" key="2">
    <source>
        <dbReference type="SAM" id="SignalP"/>
    </source>
</evidence>